<evidence type="ECO:0000313" key="5">
    <source>
        <dbReference type="Proteomes" id="UP000072874"/>
    </source>
</evidence>
<evidence type="ECO:0000256" key="2">
    <source>
        <dbReference type="SAM" id="MobiDB-lite"/>
    </source>
</evidence>
<evidence type="ECO:0000313" key="4">
    <source>
        <dbReference type="EMBL" id="VTZ81922.1"/>
    </source>
</evidence>
<dbReference type="EMBL" id="LK934642">
    <property type="protein sequence ID" value="CDU20956.1"/>
    <property type="molecule type" value="Genomic_DNA"/>
</dbReference>
<feature type="compositionally biased region" description="Polar residues" evidence="2">
    <location>
        <begin position="1"/>
        <end position="15"/>
    </location>
</feature>
<dbReference type="VEuPathDB" id="PlasmoDB:Py17XNL_001401436"/>
<reference evidence="4" key="4">
    <citation type="submission" date="2019-05" db="EMBL/GenBank/DDBJ databases">
        <authorList>
            <consortium name="Pathogen Informatics"/>
        </authorList>
    </citation>
    <scope>NUCLEOTIDE SEQUENCE</scope>
    <source>
        <strain evidence="4">17X</strain>
    </source>
</reference>
<dbReference type="OrthoDB" id="378536at2759"/>
<dbReference type="AlphaFoldDB" id="A0A078K9W2"/>
<dbReference type="Proteomes" id="UP000072904">
    <property type="component" value="Chromosome 14"/>
</dbReference>
<sequence length="511" mass="61830">MKENQSKSLIFNNEIKSNKREEEGTKDDDNSDESQNYTDEVQKYKQSFYIIKKTINLLKNYYNNKINKTESLRASEKKQLFYLKKKSVILEDKCTFYSEHVGELNKIYIDQINNKNKKIQNLQYELEQMNKDEVENETSNNILKLREDQIERLSQQLDSINNLYHKQVDANKKLISEIEELNKNIHYLNNKIQDEKNNRNILRKRFKYYKKYNKNKKGFKFNPNIFNEEEYKKEKTDQNEDICFSILCFLKTELDLIDDKKKKNIKEKEESKNNNFFKKIINSNYKRKKKESIFETIYKKQFFSLYENRFIEDDIKFEKKNFFSMFLKRAKKSDQNNEDSNINDNNKKNYEIKKRSNNIVNKNKKNSNDKVPNIKNSNNIPENVENNNSKWNYLTLNNIYFYNNPTDHFDDKNKENLKQNGNKNKNKLKTSNKFYKSYSLNGNHENIESYHLKTDTNSKQGSKNKHNNRTYKKRNTIDLNNLNNYKNNDNIEDTKFEKKNNEFDEIYSDNF</sequence>
<dbReference type="OMA" id="CTFYAEH"/>
<dbReference type="GeneID" id="3792546"/>
<reference evidence="5 6" key="1">
    <citation type="journal article" date="2014" name="BMC Biol.">
        <title>A comprehensive evaluation of rodent malaria parasite genomes and gene expression.</title>
        <authorList>
            <person name="Otto T.D."/>
            <person name="Bohme U."/>
            <person name="Jackson A.P."/>
            <person name="Hunt M."/>
            <person name="Franke-Fayard B."/>
            <person name="Hoeijmakers W.A."/>
            <person name="Religa A.A."/>
            <person name="Robertson L."/>
            <person name="Sanders M."/>
            <person name="Ogun S.A."/>
            <person name="Cunningham D."/>
            <person name="Erhart A."/>
            <person name="Billker O."/>
            <person name="Khan S.M."/>
            <person name="Stunnenberg H.G."/>
            <person name="Langhorne J."/>
            <person name="Holder A.A."/>
            <person name="Waters A.P."/>
            <person name="Newbold C.I."/>
            <person name="Pain A."/>
            <person name="Berriman M."/>
            <person name="Janse C.J."/>
        </authorList>
    </citation>
    <scope>NUCLEOTIDE SEQUENCE [LARGE SCALE GENOMIC DNA]</scope>
    <source>
        <strain evidence="4 5">17X</strain>
        <strain evidence="3 6">YM</strain>
    </source>
</reference>
<proteinExistence type="predicted"/>
<feature type="coiled-coil region" evidence="1">
    <location>
        <begin position="105"/>
        <end position="205"/>
    </location>
</feature>
<feature type="region of interest" description="Disordered" evidence="2">
    <location>
        <begin position="334"/>
        <end position="382"/>
    </location>
</feature>
<protein>
    <submittedName>
        <fullName evidence="3">Uncharacterized protein</fullName>
    </submittedName>
</protein>
<dbReference type="VEuPathDB" id="PlasmoDB:PYYM_1462700"/>
<feature type="region of interest" description="Disordered" evidence="2">
    <location>
        <begin position="1"/>
        <end position="37"/>
    </location>
</feature>
<dbReference type="VEuPathDB" id="PlasmoDB:PY06544"/>
<name>A0A078K9W2_PLAYE</name>
<reference evidence="4" key="2">
    <citation type="submission" date="2014-05" db="EMBL/GenBank/DDBJ databases">
        <authorList>
            <person name="Aslett M.A."/>
            <person name="De Silva N."/>
        </authorList>
    </citation>
    <scope>NUCLEOTIDE SEQUENCE</scope>
    <source>
        <strain evidence="4">17X</strain>
    </source>
</reference>
<dbReference type="EMBL" id="LM993668">
    <property type="protein sequence ID" value="VTZ81922.1"/>
    <property type="molecule type" value="Genomic_DNA"/>
</dbReference>
<evidence type="ECO:0000256" key="1">
    <source>
        <dbReference type="SAM" id="Coils"/>
    </source>
</evidence>
<reference evidence="3" key="3">
    <citation type="submission" date="2014-05" db="EMBL/GenBank/DDBJ databases">
        <authorList>
            <person name="Aslett A.Martin."/>
            <person name="De Silva Nishadi"/>
        </authorList>
    </citation>
    <scope>NUCLEOTIDE SEQUENCE</scope>
    <source>
        <strain evidence="3">YM</strain>
    </source>
</reference>
<dbReference type="VEuPathDB" id="PlasmoDB:PY17X_1461300"/>
<accession>A0A078K9W2</accession>
<gene>
    <name evidence="4" type="ORF">PY17X_1461300</name>
    <name evidence="3" type="ORF">PYYM_1462700</name>
</gene>
<organism evidence="3 6">
    <name type="scientific">Plasmodium yoelii</name>
    <dbReference type="NCBI Taxonomy" id="5861"/>
    <lineage>
        <taxon>Eukaryota</taxon>
        <taxon>Sar</taxon>
        <taxon>Alveolata</taxon>
        <taxon>Apicomplexa</taxon>
        <taxon>Aconoidasida</taxon>
        <taxon>Haemosporida</taxon>
        <taxon>Plasmodiidae</taxon>
        <taxon>Plasmodium</taxon>
        <taxon>Plasmodium (Vinckeia)</taxon>
    </lineage>
</organism>
<dbReference type="KEGG" id="pyo:PY17X_1461300"/>
<evidence type="ECO:0000313" key="3">
    <source>
        <dbReference type="EMBL" id="CDU20956.1"/>
    </source>
</evidence>
<feature type="compositionally biased region" description="Basic and acidic residues" evidence="2">
    <location>
        <begin position="345"/>
        <end position="354"/>
    </location>
</feature>
<dbReference type="Proteomes" id="UP000072874">
    <property type="component" value="Chromosome 14"/>
</dbReference>
<evidence type="ECO:0000313" key="6">
    <source>
        <dbReference type="Proteomes" id="UP000072904"/>
    </source>
</evidence>
<dbReference type="RefSeq" id="XP_022813053.1">
    <property type="nucleotide sequence ID" value="XM_022957708.1"/>
</dbReference>
<keyword evidence="1" id="KW-0175">Coiled coil</keyword>